<evidence type="ECO:0000313" key="2">
    <source>
        <dbReference type="Proteomes" id="UP001431776"/>
    </source>
</evidence>
<proteinExistence type="predicted"/>
<dbReference type="RefSeq" id="WP_349245499.1">
    <property type="nucleotide sequence ID" value="NZ_JASCXX010000016.1"/>
</dbReference>
<organism evidence="1 2">
    <name type="scientific">Anaerobaca lacustris</name>
    <dbReference type="NCBI Taxonomy" id="3044600"/>
    <lineage>
        <taxon>Bacteria</taxon>
        <taxon>Pseudomonadati</taxon>
        <taxon>Planctomycetota</taxon>
        <taxon>Phycisphaerae</taxon>
        <taxon>Sedimentisphaerales</taxon>
        <taxon>Anaerobacaceae</taxon>
        <taxon>Anaerobaca</taxon>
    </lineage>
</organism>
<reference evidence="1" key="1">
    <citation type="submission" date="2023-05" db="EMBL/GenBank/DDBJ databases">
        <title>Anaerotaeda fermentans gen. nov., sp. nov., a novel anaerobic planctomycete of the new family within the order Sedimentisphaerales isolated from Taman Peninsula, Russia.</title>
        <authorList>
            <person name="Khomyakova M.A."/>
            <person name="Merkel A.Y."/>
            <person name="Slobodkin A.I."/>
        </authorList>
    </citation>
    <scope>NUCLEOTIDE SEQUENCE</scope>
    <source>
        <strain evidence="1">M17dextr</strain>
    </source>
</reference>
<dbReference type="AlphaFoldDB" id="A0AAW6TWU6"/>
<gene>
    <name evidence="1" type="ORF">QJ522_13610</name>
</gene>
<dbReference type="Proteomes" id="UP001431776">
    <property type="component" value="Unassembled WGS sequence"/>
</dbReference>
<keyword evidence="2" id="KW-1185">Reference proteome</keyword>
<name>A0AAW6TWU6_9BACT</name>
<dbReference type="InterPro" id="IPR014942">
    <property type="entry name" value="AbiEii"/>
</dbReference>
<dbReference type="Gene3D" id="3.10.450.620">
    <property type="entry name" value="JHP933, nucleotidyltransferase-like core domain"/>
    <property type="match status" value="1"/>
</dbReference>
<dbReference type="EMBL" id="JASCXX010000016">
    <property type="protein sequence ID" value="MDI6450090.1"/>
    <property type="molecule type" value="Genomic_DNA"/>
</dbReference>
<keyword evidence="1" id="KW-0808">Transferase</keyword>
<protein>
    <submittedName>
        <fullName evidence="1">Nucleotidyl transferase AbiEii/AbiGii toxin family protein</fullName>
    </submittedName>
</protein>
<accession>A0AAW6TWU6</accession>
<dbReference type="GO" id="GO:0016740">
    <property type="term" value="F:transferase activity"/>
    <property type="evidence" value="ECO:0007669"/>
    <property type="project" value="UniProtKB-KW"/>
</dbReference>
<evidence type="ECO:0000313" key="1">
    <source>
        <dbReference type="EMBL" id="MDI6450090.1"/>
    </source>
</evidence>
<dbReference type="Pfam" id="PF08843">
    <property type="entry name" value="AbiEii"/>
    <property type="match status" value="1"/>
</dbReference>
<sequence length="271" mass="30477">MKDHLRQILAGAANAMVARRLATDYLQARLLQSLQDQGAFCAWAFQGGTALRFLYAMPRFSEDLDFALVEAGAEVRLRDNMAGCRNTFEAEGYDIDVRIKDIKTVKSALVRFGGLPFELGLSPHRSETLSVKVEVDSNPPAGARIVSSLVRRHVTLNLRHHDKASLLAGKLHAILARPYTKGRDIYDLLWYLSDRTWPGPNLELLNNALAQTDWQGPEITPENWRALIRQRIENLKWKQIAADVEPFLERPQDAALLTQENLLSLLQPLGS</sequence>
<comment type="caution">
    <text evidence="1">The sequence shown here is derived from an EMBL/GenBank/DDBJ whole genome shotgun (WGS) entry which is preliminary data.</text>
</comment>